<evidence type="ECO:0008006" key="4">
    <source>
        <dbReference type="Google" id="ProtNLM"/>
    </source>
</evidence>
<keyword evidence="1" id="KW-1133">Transmembrane helix</keyword>
<reference evidence="2 3" key="1">
    <citation type="submission" date="2016-09" db="EMBL/GenBank/DDBJ databases">
        <title>The complete genome sequences of Rhizobium gallicum, symbiovars gallicum and phaseoli, symbionts associated to common bean (Phaseolus vulgaris).</title>
        <authorList>
            <person name="Bustos P."/>
            <person name="Santamaria R.I."/>
            <person name="Perez-Carrascal O.M."/>
            <person name="Juarez S."/>
            <person name="Lozano L."/>
            <person name="Martinez-Flores I."/>
            <person name="Martinez-Romero E."/>
            <person name="Cevallos M."/>
            <person name="Romero D."/>
            <person name="Davila G."/>
            <person name="Gonzalez V."/>
        </authorList>
    </citation>
    <scope>NUCLEOTIDE SEQUENCE [LARGE SCALE GENOMIC DNA]</scope>
    <source>
        <strain evidence="2 3">IE4872</strain>
    </source>
</reference>
<proteinExistence type="predicted"/>
<sequence>MTQTASFAAEPFAAPDGQIRGFAMHNVSRRNAIRLVLAVAAALFATSMPSFATEAVPLAIKGYDPVAYFTIGSPTRGLPEIEYEWDEHRYLFANAEHRELFKADPVRYAPEFGNFCAMALALGELDEANPENWLISDGKLYIFGKPVPMGPALFQQDLDANIAKANQNRALLQGH</sequence>
<keyword evidence="1" id="KW-0812">Transmembrane</keyword>
<dbReference type="InterPro" id="IPR006311">
    <property type="entry name" value="TAT_signal"/>
</dbReference>
<gene>
    <name evidence="2" type="ORF">IE4872_CH00501</name>
</gene>
<keyword evidence="1" id="KW-0472">Membrane</keyword>
<accession>A0A1L5NE45</accession>
<dbReference type="Proteomes" id="UP000184749">
    <property type="component" value="Chromosome"/>
</dbReference>
<name>A0A1L5NE45_9HYPH</name>
<dbReference type="AlphaFoldDB" id="A0A1L5NE45"/>
<organism evidence="2 3">
    <name type="scientific">Rhizobium gallicum</name>
    <dbReference type="NCBI Taxonomy" id="56730"/>
    <lineage>
        <taxon>Bacteria</taxon>
        <taxon>Pseudomonadati</taxon>
        <taxon>Pseudomonadota</taxon>
        <taxon>Alphaproteobacteria</taxon>
        <taxon>Hyphomicrobiales</taxon>
        <taxon>Rhizobiaceae</taxon>
        <taxon>Rhizobium/Agrobacterium group</taxon>
        <taxon>Rhizobium</taxon>
    </lineage>
</organism>
<protein>
    <recommendedName>
        <fullName evidence="4">YHS domain-containing protein</fullName>
    </recommendedName>
</protein>
<evidence type="ECO:0000313" key="3">
    <source>
        <dbReference type="Proteomes" id="UP000184749"/>
    </source>
</evidence>
<evidence type="ECO:0000256" key="1">
    <source>
        <dbReference type="SAM" id="Phobius"/>
    </source>
</evidence>
<dbReference type="PROSITE" id="PS51318">
    <property type="entry name" value="TAT"/>
    <property type="match status" value="1"/>
</dbReference>
<feature type="transmembrane region" description="Helical" evidence="1">
    <location>
        <begin position="32"/>
        <end position="52"/>
    </location>
</feature>
<evidence type="ECO:0000313" key="2">
    <source>
        <dbReference type="EMBL" id="APO66166.1"/>
    </source>
</evidence>
<dbReference type="EMBL" id="CP017101">
    <property type="protein sequence ID" value="APO66166.1"/>
    <property type="molecule type" value="Genomic_DNA"/>
</dbReference>
<dbReference type="STRING" id="56730.IE4872_CH00501"/>
<dbReference type="NCBIfam" id="NF041384">
    <property type="entry name" value="YHS_seleno_dom"/>
    <property type="match status" value="1"/>
</dbReference>